<proteinExistence type="predicted"/>
<keyword evidence="1" id="KW-0812">Transmembrane</keyword>
<accession>A0A1M6FWH4</accession>
<feature type="transmembrane region" description="Helical" evidence="1">
    <location>
        <begin position="6"/>
        <end position="25"/>
    </location>
</feature>
<dbReference type="CDD" id="cd16935">
    <property type="entry name" value="HATPase_AgrC-ComD-like"/>
    <property type="match status" value="1"/>
</dbReference>
<gene>
    <name evidence="3" type="ORF">SAMN02745725_01587</name>
</gene>
<feature type="transmembrane region" description="Helical" evidence="1">
    <location>
        <begin position="177"/>
        <end position="201"/>
    </location>
</feature>
<feature type="domain" description="Sensor histidine kinase NatK-like C-terminal" evidence="2">
    <location>
        <begin position="307"/>
        <end position="412"/>
    </location>
</feature>
<dbReference type="PANTHER" id="PTHR40448">
    <property type="entry name" value="TWO-COMPONENT SENSOR HISTIDINE KINASE"/>
    <property type="match status" value="1"/>
</dbReference>
<reference evidence="3 4" key="1">
    <citation type="submission" date="2016-11" db="EMBL/GenBank/DDBJ databases">
        <authorList>
            <person name="Jaros S."/>
            <person name="Januszkiewicz K."/>
            <person name="Wedrychowicz H."/>
        </authorList>
    </citation>
    <scope>NUCLEOTIDE SEQUENCE [LARGE SCALE GENOMIC DNA]</scope>
    <source>
        <strain evidence="3 4">DSM 14809</strain>
    </source>
</reference>
<evidence type="ECO:0000259" key="2">
    <source>
        <dbReference type="Pfam" id="PF14501"/>
    </source>
</evidence>
<feature type="transmembrane region" description="Helical" evidence="1">
    <location>
        <begin position="112"/>
        <end position="135"/>
    </location>
</feature>
<dbReference type="PANTHER" id="PTHR40448:SF1">
    <property type="entry name" value="TWO-COMPONENT SENSOR HISTIDINE KINASE"/>
    <property type="match status" value="1"/>
</dbReference>
<feature type="transmembrane region" description="Helical" evidence="1">
    <location>
        <begin position="84"/>
        <end position="106"/>
    </location>
</feature>
<dbReference type="Gene3D" id="3.30.565.10">
    <property type="entry name" value="Histidine kinase-like ATPase, C-terminal domain"/>
    <property type="match status" value="1"/>
</dbReference>
<dbReference type="Pfam" id="PF14501">
    <property type="entry name" value="HATPase_c_5"/>
    <property type="match status" value="1"/>
</dbReference>
<feature type="transmembrane region" description="Helical" evidence="1">
    <location>
        <begin position="59"/>
        <end position="77"/>
    </location>
</feature>
<organism evidence="3 4">
    <name type="scientific">Pseudobutyrivibrio xylanivorans DSM 14809</name>
    <dbReference type="NCBI Taxonomy" id="1123012"/>
    <lineage>
        <taxon>Bacteria</taxon>
        <taxon>Bacillati</taxon>
        <taxon>Bacillota</taxon>
        <taxon>Clostridia</taxon>
        <taxon>Lachnospirales</taxon>
        <taxon>Lachnospiraceae</taxon>
        <taxon>Pseudobutyrivibrio</taxon>
    </lineage>
</organism>
<dbReference type="GO" id="GO:0042802">
    <property type="term" value="F:identical protein binding"/>
    <property type="evidence" value="ECO:0007669"/>
    <property type="project" value="TreeGrafter"/>
</dbReference>
<dbReference type="SUPFAM" id="SSF55874">
    <property type="entry name" value="ATPase domain of HSP90 chaperone/DNA topoisomerase II/histidine kinase"/>
    <property type="match status" value="1"/>
</dbReference>
<keyword evidence="1" id="KW-0472">Membrane</keyword>
<evidence type="ECO:0000313" key="3">
    <source>
        <dbReference type="EMBL" id="SHJ01949.1"/>
    </source>
</evidence>
<name>A0A1M6FWH4_PSEXY</name>
<evidence type="ECO:0000313" key="4">
    <source>
        <dbReference type="Proteomes" id="UP000184185"/>
    </source>
</evidence>
<feature type="transmembrane region" description="Helical" evidence="1">
    <location>
        <begin position="32"/>
        <end position="53"/>
    </location>
</feature>
<dbReference type="EMBL" id="FQYQ01000008">
    <property type="protein sequence ID" value="SHJ01949.1"/>
    <property type="molecule type" value="Genomic_DNA"/>
</dbReference>
<dbReference type="InterPro" id="IPR032834">
    <property type="entry name" value="NatK-like_C"/>
</dbReference>
<dbReference type="AlphaFoldDB" id="A0A1M6FWH4"/>
<dbReference type="InterPro" id="IPR036890">
    <property type="entry name" value="HATPase_C_sf"/>
</dbReference>
<keyword evidence="1" id="KW-1133">Transmembrane helix</keyword>
<sequence length="419" mass="48200">MIAFHLSPFIVLIQLFATTGILLFYQERRSYFWPRLLVTLTCVIGLNFLWGFFPPELDTVAYALQFLLIVIGIAACFKLNFLSALFWGAAGLTIQHLGYSVMTLVGGVVPKLSYSLIIMIIVFTIVFISEYFLLTRKLGRDFELKENYVYLTIISLVAMFTTTFLNSYRMNFAEDKALITITSIYSIICSALSLALQLGLFEKTKMEQEVLVLEQIIANDRQHYDDSMQNMEMLNMYCHDLKYFLRRNADEVGSFQQQAEKFLSTFDAEIATYNHALDTILTEKSLYCANNDIQFTCMADGQLLEHMDTVDIYSLFGNLLSNAIEAVSSLENKERRMISLTLRRRNDFVHILIENYYDSQLDFHNGLPASTKEEAHLHGYGLKSVRYLVEKYHGNITISADDDIFRVNIMMPIFCHINT</sequence>
<feature type="transmembrane region" description="Helical" evidence="1">
    <location>
        <begin position="147"/>
        <end position="165"/>
    </location>
</feature>
<evidence type="ECO:0000256" key="1">
    <source>
        <dbReference type="SAM" id="Phobius"/>
    </source>
</evidence>
<dbReference type="RefSeq" id="WP_072915596.1">
    <property type="nucleotide sequence ID" value="NZ_FQYQ01000008.1"/>
</dbReference>
<protein>
    <submittedName>
        <fullName evidence="3">GHKL domain-containing protein</fullName>
    </submittedName>
</protein>
<dbReference type="OrthoDB" id="9813149at2"/>
<dbReference type="Proteomes" id="UP000184185">
    <property type="component" value="Unassembled WGS sequence"/>
</dbReference>
<keyword evidence="4" id="KW-1185">Reference proteome</keyword>